<feature type="region of interest" description="Disordered" evidence="2">
    <location>
        <begin position="27"/>
        <end position="49"/>
    </location>
</feature>
<feature type="coiled-coil region" evidence="1">
    <location>
        <begin position="112"/>
        <end position="142"/>
    </location>
</feature>
<organism evidence="3 4">
    <name type="scientific">Stylosanthes scabra</name>
    <dbReference type="NCBI Taxonomy" id="79078"/>
    <lineage>
        <taxon>Eukaryota</taxon>
        <taxon>Viridiplantae</taxon>
        <taxon>Streptophyta</taxon>
        <taxon>Embryophyta</taxon>
        <taxon>Tracheophyta</taxon>
        <taxon>Spermatophyta</taxon>
        <taxon>Magnoliopsida</taxon>
        <taxon>eudicotyledons</taxon>
        <taxon>Gunneridae</taxon>
        <taxon>Pentapetalae</taxon>
        <taxon>rosids</taxon>
        <taxon>fabids</taxon>
        <taxon>Fabales</taxon>
        <taxon>Fabaceae</taxon>
        <taxon>Papilionoideae</taxon>
        <taxon>50 kb inversion clade</taxon>
        <taxon>dalbergioids sensu lato</taxon>
        <taxon>Dalbergieae</taxon>
        <taxon>Pterocarpus clade</taxon>
        <taxon>Stylosanthes</taxon>
    </lineage>
</organism>
<evidence type="ECO:0000256" key="2">
    <source>
        <dbReference type="SAM" id="MobiDB-lite"/>
    </source>
</evidence>
<proteinExistence type="predicted"/>
<keyword evidence="1" id="KW-0175">Coiled coil</keyword>
<feature type="compositionally biased region" description="Polar residues" evidence="2">
    <location>
        <begin position="40"/>
        <end position="49"/>
    </location>
</feature>
<dbReference type="Proteomes" id="UP001341840">
    <property type="component" value="Unassembled WGS sequence"/>
</dbReference>
<protein>
    <submittedName>
        <fullName evidence="3">Uncharacterized protein</fullName>
    </submittedName>
</protein>
<dbReference type="EMBL" id="JASCZI010060636">
    <property type="protein sequence ID" value="MED6134842.1"/>
    <property type="molecule type" value="Genomic_DNA"/>
</dbReference>
<evidence type="ECO:0000256" key="1">
    <source>
        <dbReference type="SAM" id="Coils"/>
    </source>
</evidence>
<evidence type="ECO:0000313" key="4">
    <source>
        <dbReference type="Proteomes" id="UP001341840"/>
    </source>
</evidence>
<keyword evidence="4" id="KW-1185">Reference proteome</keyword>
<gene>
    <name evidence="3" type="ORF">PIB30_040704</name>
</gene>
<sequence length="148" mass="16630">MTIWLQNNCWINIGMILRSSDGNNFSKVNSRGSTGKEKPNYNNESQPLINSDDNTKFVIPLMESSLKGTENLDTGSKLAAVDNDGSFKGERNSNVVKNAVNTSGGFLTHVDEVRLEEEMRILDQNIETLKLSRRNLKEMQNNRMSGVY</sequence>
<accession>A0ABU6SEL2</accession>
<evidence type="ECO:0000313" key="3">
    <source>
        <dbReference type="EMBL" id="MED6134842.1"/>
    </source>
</evidence>
<name>A0ABU6SEL2_9FABA</name>
<reference evidence="3 4" key="1">
    <citation type="journal article" date="2023" name="Plants (Basel)">
        <title>Bridging the Gap: Combining Genomics and Transcriptomics Approaches to Understand Stylosanthes scabra, an Orphan Legume from the Brazilian Caatinga.</title>
        <authorList>
            <person name="Ferreira-Neto J.R.C."/>
            <person name="da Silva M.D."/>
            <person name="Binneck E."/>
            <person name="de Melo N.F."/>
            <person name="da Silva R.H."/>
            <person name="de Melo A.L.T.M."/>
            <person name="Pandolfi V."/>
            <person name="Bustamante F.O."/>
            <person name="Brasileiro-Vidal A.C."/>
            <person name="Benko-Iseppon A.M."/>
        </authorList>
    </citation>
    <scope>NUCLEOTIDE SEQUENCE [LARGE SCALE GENOMIC DNA]</scope>
    <source>
        <tissue evidence="3">Leaves</tissue>
    </source>
</reference>
<comment type="caution">
    <text evidence="3">The sequence shown here is derived from an EMBL/GenBank/DDBJ whole genome shotgun (WGS) entry which is preliminary data.</text>
</comment>